<feature type="transmembrane region" description="Helical" evidence="13">
    <location>
        <begin position="152"/>
        <end position="173"/>
    </location>
</feature>
<evidence type="ECO:0000256" key="5">
    <source>
        <dbReference type="ARBA" id="ARBA00022670"/>
    </source>
</evidence>
<keyword evidence="8" id="KW-0378">Hydrolase</keyword>
<reference evidence="15 16" key="1">
    <citation type="submission" date="2013-12" db="EMBL/GenBank/DDBJ databases">
        <title>NBRP : Genome information of microbial organism related human and environment.</title>
        <authorList>
            <person name="Hattori M."/>
            <person name="Oshima K."/>
            <person name="Inaba H."/>
            <person name="Suda W."/>
            <person name="Sakamoto M."/>
            <person name="Iino T."/>
            <person name="Kitahara M."/>
            <person name="Oshida Y."/>
            <person name="Iida T."/>
            <person name="Kudo T."/>
            <person name="Itoh T."/>
            <person name="Ahmed I."/>
            <person name="Ohkuma M."/>
        </authorList>
    </citation>
    <scope>NUCLEOTIDE SEQUENCE [LARGE SCALE GENOMIC DNA]</scope>
    <source>
        <strain evidence="15 16">JCM 21738</strain>
    </source>
</reference>
<keyword evidence="12 13" id="KW-0472">Membrane</keyword>
<protein>
    <submittedName>
        <fullName evidence="15">Membrane metalloprotease</fullName>
    </submittedName>
</protein>
<evidence type="ECO:0000259" key="14">
    <source>
        <dbReference type="Pfam" id="PF02163"/>
    </source>
</evidence>
<evidence type="ECO:0000256" key="9">
    <source>
        <dbReference type="ARBA" id="ARBA00022833"/>
    </source>
</evidence>
<organism evidence="15 16">
    <name type="scientific">Mesobacillus boroniphilus JCM 21738</name>
    <dbReference type="NCBI Taxonomy" id="1294265"/>
    <lineage>
        <taxon>Bacteria</taxon>
        <taxon>Bacillati</taxon>
        <taxon>Bacillota</taxon>
        <taxon>Bacilli</taxon>
        <taxon>Bacillales</taxon>
        <taxon>Bacillaceae</taxon>
        <taxon>Mesobacillus</taxon>
    </lineage>
</organism>
<comment type="subcellular location">
    <subcellularLocation>
        <location evidence="2">Cell membrane</location>
        <topology evidence="2">Multi-pass membrane protein</topology>
    </subcellularLocation>
</comment>
<keyword evidence="10 13" id="KW-1133">Transmembrane helix</keyword>
<keyword evidence="9" id="KW-0862">Zinc</keyword>
<evidence type="ECO:0000256" key="13">
    <source>
        <dbReference type="SAM" id="Phobius"/>
    </source>
</evidence>
<evidence type="ECO:0000256" key="7">
    <source>
        <dbReference type="ARBA" id="ARBA00022723"/>
    </source>
</evidence>
<dbReference type="Proteomes" id="UP000018949">
    <property type="component" value="Unassembled WGS sequence"/>
</dbReference>
<evidence type="ECO:0000256" key="1">
    <source>
        <dbReference type="ARBA" id="ARBA00001947"/>
    </source>
</evidence>
<dbReference type="GO" id="GO:0008237">
    <property type="term" value="F:metallopeptidase activity"/>
    <property type="evidence" value="ECO:0007669"/>
    <property type="project" value="UniProtKB-KW"/>
</dbReference>
<accession>W4RN35</accession>
<name>W4RN35_9BACI</name>
<keyword evidence="16" id="KW-1185">Reference proteome</keyword>
<sequence length="240" mass="26781">MTSLGRSKRLEGLGAGAGQRKVKKGEWNVSLPYSLEEIPYVAAALMIAFAVHEFAHAWVAYKFGDPTAQRQGRLTLNPIKHLDPLGTILIFIAGFGWARPVPVNRFMFKNPKLAGVLVSVAGPVSNLILVFLAFAIWYIFVMLGLAPGVPEFFLDFLNIFIGLNAMLFVFNLLPFPPLDGYRIIEDLAPADIRAKMTKYEAYGSIIFLILVITPLDQYTIQPVFYYLIPAVTDGIYNLFF</sequence>
<dbReference type="InterPro" id="IPR052348">
    <property type="entry name" value="Metallopeptidase_M50B"/>
</dbReference>
<dbReference type="CDD" id="cd06158">
    <property type="entry name" value="S2P-M50_like_1"/>
    <property type="match status" value="1"/>
</dbReference>
<feature type="transmembrane region" description="Helical" evidence="13">
    <location>
        <begin position="199"/>
        <end position="217"/>
    </location>
</feature>
<dbReference type="PANTHER" id="PTHR35864">
    <property type="entry name" value="ZINC METALLOPROTEASE MJ0611-RELATED"/>
    <property type="match status" value="1"/>
</dbReference>
<dbReference type="MEROPS" id="M50.A05"/>
<evidence type="ECO:0000256" key="6">
    <source>
        <dbReference type="ARBA" id="ARBA00022692"/>
    </source>
</evidence>
<feature type="transmembrane region" description="Helical" evidence="13">
    <location>
        <begin position="81"/>
        <end position="101"/>
    </location>
</feature>
<dbReference type="AlphaFoldDB" id="W4RN35"/>
<evidence type="ECO:0000256" key="10">
    <source>
        <dbReference type="ARBA" id="ARBA00022989"/>
    </source>
</evidence>
<evidence type="ECO:0000313" key="15">
    <source>
        <dbReference type="EMBL" id="GAE44994.1"/>
    </source>
</evidence>
<feature type="domain" description="Peptidase M50" evidence="14">
    <location>
        <begin position="154"/>
        <end position="209"/>
    </location>
</feature>
<evidence type="ECO:0000256" key="2">
    <source>
        <dbReference type="ARBA" id="ARBA00004651"/>
    </source>
</evidence>
<evidence type="ECO:0000256" key="12">
    <source>
        <dbReference type="ARBA" id="ARBA00023136"/>
    </source>
</evidence>
<dbReference type="InterPro" id="IPR044537">
    <property type="entry name" value="Rip2-like"/>
</dbReference>
<dbReference type="Pfam" id="PF02163">
    <property type="entry name" value="Peptidase_M50"/>
    <property type="match status" value="1"/>
</dbReference>
<dbReference type="EMBL" id="BAUW01000015">
    <property type="protein sequence ID" value="GAE44994.1"/>
    <property type="molecule type" value="Genomic_DNA"/>
</dbReference>
<dbReference type="eggNOG" id="COG1994">
    <property type="taxonomic scope" value="Bacteria"/>
</dbReference>
<dbReference type="GO" id="GO:0005886">
    <property type="term" value="C:plasma membrane"/>
    <property type="evidence" value="ECO:0007669"/>
    <property type="project" value="UniProtKB-SubCell"/>
</dbReference>
<dbReference type="PANTHER" id="PTHR35864:SF1">
    <property type="entry name" value="ZINC METALLOPROTEASE YWHC-RELATED"/>
    <property type="match status" value="1"/>
</dbReference>
<comment type="similarity">
    <text evidence="3">Belongs to the peptidase M50B family.</text>
</comment>
<dbReference type="GO" id="GO:0006508">
    <property type="term" value="P:proteolysis"/>
    <property type="evidence" value="ECO:0007669"/>
    <property type="project" value="UniProtKB-KW"/>
</dbReference>
<keyword evidence="7" id="KW-0479">Metal-binding</keyword>
<evidence type="ECO:0000256" key="3">
    <source>
        <dbReference type="ARBA" id="ARBA00007931"/>
    </source>
</evidence>
<keyword evidence="6 13" id="KW-0812">Transmembrane</keyword>
<feature type="transmembrane region" description="Helical" evidence="13">
    <location>
        <begin position="113"/>
        <end position="140"/>
    </location>
</feature>
<comment type="caution">
    <text evidence="15">The sequence shown here is derived from an EMBL/GenBank/DDBJ whole genome shotgun (WGS) entry which is preliminary data.</text>
</comment>
<evidence type="ECO:0000313" key="16">
    <source>
        <dbReference type="Proteomes" id="UP000018949"/>
    </source>
</evidence>
<evidence type="ECO:0000256" key="11">
    <source>
        <dbReference type="ARBA" id="ARBA00023049"/>
    </source>
</evidence>
<feature type="transmembrane region" description="Helical" evidence="13">
    <location>
        <begin position="40"/>
        <end position="61"/>
    </location>
</feature>
<gene>
    <name evidence="15" type="ORF">JCM21738_1758</name>
</gene>
<keyword evidence="5 15" id="KW-0645">Protease</keyword>
<keyword evidence="11 15" id="KW-0482">Metalloprotease</keyword>
<dbReference type="GO" id="GO:0046872">
    <property type="term" value="F:metal ion binding"/>
    <property type="evidence" value="ECO:0007669"/>
    <property type="project" value="UniProtKB-KW"/>
</dbReference>
<proteinExistence type="inferred from homology"/>
<evidence type="ECO:0000256" key="4">
    <source>
        <dbReference type="ARBA" id="ARBA00022475"/>
    </source>
</evidence>
<evidence type="ECO:0000256" key="8">
    <source>
        <dbReference type="ARBA" id="ARBA00022801"/>
    </source>
</evidence>
<dbReference type="InterPro" id="IPR008915">
    <property type="entry name" value="Peptidase_M50"/>
</dbReference>
<keyword evidence="4" id="KW-1003">Cell membrane</keyword>
<comment type="cofactor">
    <cofactor evidence="1">
        <name>Zn(2+)</name>
        <dbReference type="ChEBI" id="CHEBI:29105"/>
    </cofactor>
</comment>